<sequence length="130" mass="14893">MMFNAPSAGHKGCHLYLFQVIYKLILLAARFQRCQGAFHFRQYVLAIYAEPSMVPVRSTLPQKRMDLTRMSCGTWCGNCFQNCTTRTTQHAKTSRAKPHGSARSLTPVLDCARHYNYYLWLAGKFRHASS</sequence>
<dbReference type="EMBL" id="GHWJ01009874">
    <property type="protein sequence ID" value="NOV42611.1"/>
    <property type="molecule type" value="Transcribed_RNA"/>
</dbReference>
<evidence type="ECO:0000313" key="1">
    <source>
        <dbReference type="EMBL" id="NOV42611.1"/>
    </source>
</evidence>
<name>A0A6M2DBL4_RHIMP</name>
<protein>
    <submittedName>
        <fullName evidence="1">Putative secreted protein ovary overexpressed</fullName>
    </submittedName>
</protein>
<reference evidence="1" key="1">
    <citation type="submission" date="2019-09" db="EMBL/GenBank/DDBJ databases">
        <title>Organ-specific transcriptomic study of the physiology of the cattle tick, Rhipicephalus microplus.</title>
        <authorList>
            <person name="Tirloni L."/>
            <person name="Braz G."/>
            <person name="Gandara A.C.P."/>
            <person name="Sabadin G.A."/>
            <person name="da Silva R.M."/>
            <person name="Guizzo M.G."/>
            <person name="Machado J.A."/>
            <person name="Costa E.P."/>
            <person name="Gomes H.F."/>
            <person name="Moraes J."/>
            <person name="Mota M.B.S."/>
            <person name="Mesquita R.D."/>
            <person name="Alvarenga P.H."/>
            <person name="Alves F."/>
            <person name="Seixas A."/>
            <person name="da Fonseca R.N."/>
            <person name="Fogaca A."/>
            <person name="Logullo C."/>
            <person name="Tanaka A."/>
            <person name="Daffre S."/>
            <person name="Termignoni C."/>
            <person name="Vaz I.S.Jr."/>
            <person name="Oliveira P.L."/>
            <person name="Ribeiro J.M."/>
        </authorList>
    </citation>
    <scope>NUCLEOTIDE SEQUENCE</scope>
    <source>
        <strain evidence="1">Porto Alegre</strain>
    </source>
</reference>
<proteinExistence type="predicted"/>
<organism evidence="1">
    <name type="scientific">Rhipicephalus microplus</name>
    <name type="common">Cattle tick</name>
    <name type="synonym">Boophilus microplus</name>
    <dbReference type="NCBI Taxonomy" id="6941"/>
    <lineage>
        <taxon>Eukaryota</taxon>
        <taxon>Metazoa</taxon>
        <taxon>Ecdysozoa</taxon>
        <taxon>Arthropoda</taxon>
        <taxon>Chelicerata</taxon>
        <taxon>Arachnida</taxon>
        <taxon>Acari</taxon>
        <taxon>Parasitiformes</taxon>
        <taxon>Ixodida</taxon>
        <taxon>Ixodoidea</taxon>
        <taxon>Ixodidae</taxon>
        <taxon>Rhipicephalinae</taxon>
        <taxon>Rhipicephalus</taxon>
        <taxon>Boophilus</taxon>
    </lineage>
</organism>
<dbReference type="AlphaFoldDB" id="A0A6M2DBL4"/>
<accession>A0A6M2DBL4</accession>